<evidence type="ECO:0000313" key="1">
    <source>
        <dbReference type="EMBL" id="GFY73998.1"/>
    </source>
</evidence>
<keyword evidence="2" id="KW-1185">Reference proteome</keyword>
<reference evidence="1" key="1">
    <citation type="submission" date="2020-08" db="EMBL/GenBank/DDBJ databases">
        <title>Multicomponent nature underlies the extraordinary mechanical properties of spider dragline silk.</title>
        <authorList>
            <person name="Kono N."/>
            <person name="Nakamura H."/>
            <person name="Mori M."/>
            <person name="Yoshida Y."/>
            <person name="Ohtoshi R."/>
            <person name="Malay A.D."/>
            <person name="Moran D.A.P."/>
            <person name="Tomita M."/>
            <person name="Numata K."/>
            <person name="Arakawa K."/>
        </authorList>
    </citation>
    <scope>NUCLEOTIDE SEQUENCE</scope>
</reference>
<comment type="caution">
    <text evidence="1">The sequence shown here is derived from an EMBL/GenBank/DDBJ whole genome shotgun (WGS) entry which is preliminary data.</text>
</comment>
<protein>
    <submittedName>
        <fullName evidence="1">Uncharacterized protein</fullName>
    </submittedName>
</protein>
<accession>A0A8X7CML6</accession>
<dbReference type="AlphaFoldDB" id="A0A8X7CML6"/>
<dbReference type="EMBL" id="BMAV01020502">
    <property type="protein sequence ID" value="GFY73998.1"/>
    <property type="molecule type" value="Genomic_DNA"/>
</dbReference>
<evidence type="ECO:0000313" key="2">
    <source>
        <dbReference type="Proteomes" id="UP000886998"/>
    </source>
</evidence>
<name>A0A8X7CML6_9ARAC</name>
<dbReference type="Proteomes" id="UP000886998">
    <property type="component" value="Unassembled WGS sequence"/>
</dbReference>
<sequence>MSTQSLADRQIPLDCEATQMMEEWSARPPDLDPIDYDCDAVCRTIVVLQLPPRTLLGSLASVAQTRSLRGPPIVPSNEQFMYARELKSSIKPVTHSN</sequence>
<proteinExistence type="predicted"/>
<gene>
    <name evidence="1" type="ORF">TNIN_282361</name>
</gene>
<organism evidence="1 2">
    <name type="scientific">Trichonephila inaurata madagascariensis</name>
    <dbReference type="NCBI Taxonomy" id="2747483"/>
    <lineage>
        <taxon>Eukaryota</taxon>
        <taxon>Metazoa</taxon>
        <taxon>Ecdysozoa</taxon>
        <taxon>Arthropoda</taxon>
        <taxon>Chelicerata</taxon>
        <taxon>Arachnida</taxon>
        <taxon>Araneae</taxon>
        <taxon>Araneomorphae</taxon>
        <taxon>Entelegynae</taxon>
        <taxon>Araneoidea</taxon>
        <taxon>Nephilidae</taxon>
        <taxon>Trichonephila</taxon>
        <taxon>Trichonephila inaurata</taxon>
    </lineage>
</organism>